<protein>
    <submittedName>
        <fullName evidence="3">BRO1 domain-containing protein</fullName>
    </submittedName>
</protein>
<dbReference type="CDD" id="cd09247">
    <property type="entry name" value="BRO1_Alix_like_2"/>
    <property type="match status" value="1"/>
</dbReference>
<dbReference type="InterPro" id="IPR004328">
    <property type="entry name" value="BRO1_dom"/>
</dbReference>
<keyword evidence="4" id="KW-1185">Reference proteome</keyword>
<dbReference type="SMART" id="SM01041">
    <property type="entry name" value="BRO1"/>
    <property type="match status" value="1"/>
</dbReference>
<evidence type="ECO:0000313" key="4">
    <source>
        <dbReference type="Proteomes" id="UP001237642"/>
    </source>
</evidence>
<dbReference type="Pfam" id="PF03097">
    <property type="entry name" value="BRO1"/>
    <property type="match status" value="1"/>
</dbReference>
<dbReference type="Gene3D" id="1.25.40.280">
    <property type="entry name" value="alix/aip1 like domains"/>
    <property type="match status" value="1"/>
</dbReference>
<accession>A0AAD8MRM7</accession>
<dbReference type="Proteomes" id="UP001237642">
    <property type="component" value="Unassembled WGS sequence"/>
</dbReference>
<dbReference type="InterPro" id="IPR038499">
    <property type="entry name" value="BRO1_sf"/>
</dbReference>
<dbReference type="AlphaFoldDB" id="A0AAD8MRM7"/>
<organism evidence="3 4">
    <name type="scientific">Heracleum sosnowskyi</name>
    <dbReference type="NCBI Taxonomy" id="360622"/>
    <lineage>
        <taxon>Eukaryota</taxon>
        <taxon>Viridiplantae</taxon>
        <taxon>Streptophyta</taxon>
        <taxon>Embryophyta</taxon>
        <taxon>Tracheophyta</taxon>
        <taxon>Spermatophyta</taxon>
        <taxon>Magnoliopsida</taxon>
        <taxon>eudicotyledons</taxon>
        <taxon>Gunneridae</taxon>
        <taxon>Pentapetalae</taxon>
        <taxon>asterids</taxon>
        <taxon>campanulids</taxon>
        <taxon>Apiales</taxon>
        <taxon>Apiaceae</taxon>
        <taxon>Apioideae</taxon>
        <taxon>apioid superclade</taxon>
        <taxon>Tordylieae</taxon>
        <taxon>Tordyliinae</taxon>
        <taxon>Heracleum</taxon>
    </lineage>
</organism>
<gene>
    <name evidence="3" type="ORF">POM88_015103</name>
</gene>
<reference evidence="3" key="1">
    <citation type="submission" date="2023-02" db="EMBL/GenBank/DDBJ databases">
        <title>Genome of toxic invasive species Heracleum sosnowskyi carries increased number of genes despite the absence of recent whole-genome duplications.</title>
        <authorList>
            <person name="Schelkunov M."/>
            <person name="Shtratnikova V."/>
            <person name="Makarenko M."/>
            <person name="Klepikova A."/>
            <person name="Omelchenko D."/>
            <person name="Novikova G."/>
            <person name="Obukhova E."/>
            <person name="Bogdanov V."/>
            <person name="Penin A."/>
            <person name="Logacheva M."/>
        </authorList>
    </citation>
    <scope>NUCLEOTIDE SEQUENCE</scope>
    <source>
        <strain evidence="3">Hsosn_3</strain>
        <tissue evidence="3">Leaf</tissue>
    </source>
</reference>
<reference evidence="3" key="2">
    <citation type="submission" date="2023-05" db="EMBL/GenBank/DDBJ databases">
        <authorList>
            <person name="Schelkunov M.I."/>
        </authorList>
    </citation>
    <scope>NUCLEOTIDE SEQUENCE</scope>
    <source>
        <strain evidence="3">Hsosn_3</strain>
        <tissue evidence="3">Leaf</tissue>
    </source>
</reference>
<dbReference type="PROSITE" id="PS51180">
    <property type="entry name" value="BRO1"/>
    <property type="match status" value="1"/>
</dbReference>
<proteinExistence type="inferred from homology"/>
<dbReference type="InterPro" id="IPR038898">
    <property type="entry name" value="BROX"/>
</dbReference>
<evidence type="ECO:0000256" key="1">
    <source>
        <dbReference type="ARBA" id="ARBA00008901"/>
    </source>
</evidence>
<dbReference type="EMBL" id="JAUIZM010000004">
    <property type="protein sequence ID" value="KAK1386925.1"/>
    <property type="molecule type" value="Genomic_DNA"/>
</dbReference>
<evidence type="ECO:0000259" key="2">
    <source>
        <dbReference type="PROSITE" id="PS51180"/>
    </source>
</evidence>
<sequence>MFHFPDPLKLKTKRIVFEHVYAVIHTGSVERLKELSSARREIEETINDGSIFTKVVARERSGGLSSQLEQDIQKLEKYLLLLENLIHPSKNHPWRVQWASNLKIQWTSALTASSLFSCKSQKFFQLNNLFYELTMMRFLYGAMLREQASEVMSKDLVQSVTLFRKAAGVYHSLATKVISDYDRVAPSNRPPEATTNVCSVMSLVCLAEAQAVTIRKAEEKGNTTSLLAKLHYGIVQMLDEAMIILHKANKDRKDISTGFLEFISACKALHELKSYKHFATSLKADSDTQIGTALGVLQHAENSMQKNKMPSKESWRSVLKQELETLSGLIRKYEHENNFVWNKKIPPQHELPSPEGKKIIELIPYQPQRSEQAISLKQT</sequence>
<dbReference type="PANTHER" id="PTHR23032:SF20">
    <property type="entry name" value="ENDOSOMAL TARGETING BRO1-LIKE DOMAIN-CONTAINING PROTEIN"/>
    <property type="match status" value="1"/>
</dbReference>
<comment type="caution">
    <text evidence="3">The sequence shown here is derived from an EMBL/GenBank/DDBJ whole genome shotgun (WGS) entry which is preliminary data.</text>
</comment>
<dbReference type="PANTHER" id="PTHR23032">
    <property type="entry name" value="BRO1 DOMAIN-CONTAINING PROTEIN BROX"/>
    <property type="match status" value="1"/>
</dbReference>
<evidence type="ECO:0000313" key="3">
    <source>
        <dbReference type="EMBL" id="KAK1386925.1"/>
    </source>
</evidence>
<name>A0AAD8MRM7_9APIA</name>
<comment type="similarity">
    <text evidence="1">Belongs to the BROX family.</text>
</comment>
<feature type="domain" description="BRO1" evidence="2">
    <location>
        <begin position="1"/>
        <end position="379"/>
    </location>
</feature>